<dbReference type="GO" id="GO:0016020">
    <property type="term" value="C:membrane"/>
    <property type="evidence" value="ECO:0007669"/>
    <property type="project" value="UniProtKB-SubCell"/>
</dbReference>
<feature type="region of interest" description="Disordered" evidence="6">
    <location>
        <begin position="1"/>
        <end position="33"/>
    </location>
</feature>
<feature type="transmembrane region" description="Helical" evidence="7">
    <location>
        <begin position="109"/>
        <end position="130"/>
    </location>
</feature>
<keyword evidence="4 7" id="KW-1133">Transmembrane helix</keyword>
<evidence type="ECO:0000313" key="9">
    <source>
        <dbReference type="EMBL" id="KAK3777072.1"/>
    </source>
</evidence>
<evidence type="ECO:0000256" key="4">
    <source>
        <dbReference type="ARBA" id="ARBA00022989"/>
    </source>
</evidence>
<evidence type="ECO:0000256" key="3">
    <source>
        <dbReference type="ARBA" id="ARBA00022692"/>
    </source>
</evidence>
<keyword evidence="3 7" id="KW-0812">Transmembrane</keyword>
<feature type="compositionally biased region" description="Polar residues" evidence="6">
    <location>
        <begin position="639"/>
        <end position="654"/>
    </location>
</feature>
<sequence length="654" mass="72568">MESEVMDGSNGQVAEEYHPQRTPSPSGPPSPVAKQLPCGVNRTLLPIKGFYFVFMAAVGSLLPYVAVYMRQLGLNVPETAIIYGIMPFVGFFVRPLIGAVADKYKKHKLVLIGVTLLTGLFYYLLVFVPARPEPESLLMKTKFECNIYDSFIQDCRDTSESAPKCQVGISHLIKDNSSYSRNSSSEEFSNKPKSCTFACQSSPDAASPEFQVCMTNSSGSFSASTCNGTLTHTRHLTFIVPDIDNLLSRNISQDTYNMGSIECRDYDLKNIIYEKGFTHRAMQALCGMEVSLDCTVTCGDKKDTCDNVEQSFDITFFVFFVIFLVANITFAPIFPILDAVAYDLLAENRHIWGKQRVWGTLGFALFAVSSSFIMHMLKDKDGGGVDYRICFYIFGLLSIFSAMIAYFIEMSSDIKCGQFLKNVCKLLSYYQVLAFLCVVMYFGILIGGLEAFLFWYLTGMGSDPIVFGFILLVNCAAELPLMWVAGDIIKRVSLVGCLYLALVCYCVRLFVYSVIREPWLVLLVEPAHGVTFGLMYAAATTYASIIAPPGMSSTVQGLLGGVHFGFGKGIGSLITGFMFKGIGPRWTWRVFSMLSVVILIVYWLLNTFVFTDAKHHGPQGQTAENSKDKEEEKHDLTKQEQSLMNSESAASVKV</sequence>
<dbReference type="InterPro" id="IPR051717">
    <property type="entry name" value="MFS_MFSD6"/>
</dbReference>
<evidence type="ECO:0000256" key="7">
    <source>
        <dbReference type="SAM" id="Phobius"/>
    </source>
</evidence>
<dbReference type="Gene3D" id="1.20.1250.20">
    <property type="entry name" value="MFS general substrate transporter like domains"/>
    <property type="match status" value="3"/>
</dbReference>
<protein>
    <recommendedName>
        <fullName evidence="8">Major facilitator superfamily associated domain-containing protein</fullName>
    </recommendedName>
</protein>
<feature type="transmembrane region" description="Helical" evidence="7">
    <location>
        <begin position="357"/>
        <end position="377"/>
    </location>
</feature>
<evidence type="ECO:0000256" key="1">
    <source>
        <dbReference type="ARBA" id="ARBA00004141"/>
    </source>
</evidence>
<name>A0AAE0ZYP4_9GAST</name>
<dbReference type="CDD" id="cd17335">
    <property type="entry name" value="MFS_MFSD6"/>
    <property type="match status" value="1"/>
</dbReference>
<feature type="transmembrane region" description="Helical" evidence="7">
    <location>
        <begin position="429"/>
        <end position="458"/>
    </location>
</feature>
<feature type="transmembrane region" description="Helical" evidence="7">
    <location>
        <begin position="558"/>
        <end position="580"/>
    </location>
</feature>
<organism evidence="9 10">
    <name type="scientific">Elysia crispata</name>
    <name type="common">lettuce slug</name>
    <dbReference type="NCBI Taxonomy" id="231223"/>
    <lineage>
        <taxon>Eukaryota</taxon>
        <taxon>Metazoa</taxon>
        <taxon>Spiralia</taxon>
        <taxon>Lophotrochozoa</taxon>
        <taxon>Mollusca</taxon>
        <taxon>Gastropoda</taxon>
        <taxon>Heterobranchia</taxon>
        <taxon>Euthyneura</taxon>
        <taxon>Panpulmonata</taxon>
        <taxon>Sacoglossa</taxon>
        <taxon>Placobranchoidea</taxon>
        <taxon>Plakobranchidae</taxon>
        <taxon>Elysia</taxon>
    </lineage>
</organism>
<dbReference type="InterPro" id="IPR036259">
    <property type="entry name" value="MFS_trans_sf"/>
</dbReference>
<dbReference type="AlphaFoldDB" id="A0AAE0ZYP4"/>
<evidence type="ECO:0000256" key="2">
    <source>
        <dbReference type="ARBA" id="ARBA00005241"/>
    </source>
</evidence>
<feature type="transmembrane region" description="Helical" evidence="7">
    <location>
        <begin position="527"/>
        <end position="546"/>
    </location>
</feature>
<comment type="similarity">
    <text evidence="2">Belongs to the major facilitator superfamily. MFSD6 family.</text>
</comment>
<dbReference type="SUPFAM" id="SSF103473">
    <property type="entry name" value="MFS general substrate transporter"/>
    <property type="match status" value="1"/>
</dbReference>
<keyword evidence="10" id="KW-1185">Reference proteome</keyword>
<dbReference type="PANTHER" id="PTHR16172:SF41">
    <property type="entry name" value="MAJOR FACILITATOR SUPERFAMILY DOMAIN-CONTAINING PROTEIN 6-LIKE"/>
    <property type="match status" value="1"/>
</dbReference>
<feature type="transmembrane region" description="Helical" evidence="7">
    <location>
        <begin position="464"/>
        <end position="485"/>
    </location>
</feature>
<feature type="transmembrane region" description="Helical" evidence="7">
    <location>
        <begin position="314"/>
        <end position="337"/>
    </location>
</feature>
<dbReference type="Pfam" id="PF12832">
    <property type="entry name" value="MFS_1_like"/>
    <property type="match status" value="1"/>
</dbReference>
<feature type="transmembrane region" description="Helical" evidence="7">
    <location>
        <begin position="389"/>
        <end position="408"/>
    </location>
</feature>
<proteinExistence type="inferred from homology"/>
<feature type="region of interest" description="Disordered" evidence="6">
    <location>
        <begin position="615"/>
        <end position="654"/>
    </location>
</feature>
<gene>
    <name evidence="9" type="ORF">RRG08_008919</name>
</gene>
<feature type="transmembrane region" description="Helical" evidence="7">
    <location>
        <begin position="49"/>
        <end position="68"/>
    </location>
</feature>
<evidence type="ECO:0000256" key="5">
    <source>
        <dbReference type="ARBA" id="ARBA00023136"/>
    </source>
</evidence>
<evidence type="ECO:0000256" key="6">
    <source>
        <dbReference type="SAM" id="MobiDB-lite"/>
    </source>
</evidence>
<comment type="subcellular location">
    <subcellularLocation>
        <location evidence="1">Membrane</location>
        <topology evidence="1">Multi-pass membrane protein</topology>
    </subcellularLocation>
</comment>
<keyword evidence="5 7" id="KW-0472">Membrane</keyword>
<dbReference type="Proteomes" id="UP001283361">
    <property type="component" value="Unassembled WGS sequence"/>
</dbReference>
<evidence type="ECO:0000313" key="10">
    <source>
        <dbReference type="Proteomes" id="UP001283361"/>
    </source>
</evidence>
<accession>A0AAE0ZYP4</accession>
<dbReference type="PANTHER" id="PTHR16172">
    <property type="entry name" value="MAJOR FACILITATOR SUPERFAMILY DOMAIN-CONTAINING PROTEIN 6-LIKE"/>
    <property type="match status" value="1"/>
</dbReference>
<feature type="compositionally biased region" description="Basic and acidic residues" evidence="6">
    <location>
        <begin position="625"/>
        <end position="638"/>
    </location>
</feature>
<dbReference type="EMBL" id="JAWDGP010003139">
    <property type="protein sequence ID" value="KAK3777072.1"/>
    <property type="molecule type" value="Genomic_DNA"/>
</dbReference>
<feature type="transmembrane region" description="Helical" evidence="7">
    <location>
        <begin position="80"/>
        <end position="97"/>
    </location>
</feature>
<reference evidence="9" key="1">
    <citation type="journal article" date="2023" name="G3 (Bethesda)">
        <title>A reference genome for the long-term kleptoplast-retaining sea slug Elysia crispata morphotype clarki.</title>
        <authorList>
            <person name="Eastman K.E."/>
            <person name="Pendleton A.L."/>
            <person name="Shaikh M.A."/>
            <person name="Suttiyut T."/>
            <person name="Ogas R."/>
            <person name="Tomko P."/>
            <person name="Gavelis G."/>
            <person name="Widhalm J.R."/>
            <person name="Wisecaver J.H."/>
        </authorList>
    </citation>
    <scope>NUCLEOTIDE SEQUENCE</scope>
    <source>
        <strain evidence="9">ECLA1</strain>
    </source>
</reference>
<comment type="caution">
    <text evidence="9">The sequence shown here is derived from an EMBL/GenBank/DDBJ whole genome shotgun (WGS) entry which is preliminary data.</text>
</comment>
<feature type="domain" description="Major facilitator superfamily associated" evidence="8">
    <location>
        <begin position="46"/>
        <end position="590"/>
    </location>
</feature>
<evidence type="ECO:0000259" key="8">
    <source>
        <dbReference type="Pfam" id="PF12832"/>
    </source>
</evidence>
<feature type="transmembrane region" description="Helical" evidence="7">
    <location>
        <begin position="492"/>
        <end position="515"/>
    </location>
</feature>
<dbReference type="InterPro" id="IPR024989">
    <property type="entry name" value="MFS_assoc_dom"/>
</dbReference>
<feature type="transmembrane region" description="Helical" evidence="7">
    <location>
        <begin position="586"/>
        <end position="605"/>
    </location>
</feature>